<feature type="binding site" evidence="14">
    <location>
        <position position="202"/>
    </location>
    <ligand>
        <name>ATP</name>
        <dbReference type="ChEBI" id="CHEBI:30616"/>
    </ligand>
</feature>
<evidence type="ECO:0000256" key="8">
    <source>
        <dbReference type="ARBA" id="ARBA00022695"/>
    </source>
</evidence>
<feature type="binding site" evidence="14">
    <location>
        <position position="42"/>
    </location>
    <ligand>
        <name>L-threonine</name>
        <dbReference type="ChEBI" id="CHEBI:57926"/>
    </ligand>
</feature>
<dbReference type="GO" id="GO:0003725">
    <property type="term" value="F:double-stranded RNA binding"/>
    <property type="evidence" value="ECO:0007669"/>
    <property type="project" value="UniProtKB-UniRule"/>
</dbReference>
<feature type="binding site" evidence="14">
    <location>
        <position position="128"/>
    </location>
    <ligand>
        <name>L-threonine</name>
        <dbReference type="ChEBI" id="CHEBI:57926"/>
    </ligand>
</feature>
<keyword evidence="17" id="KW-1185">Reference proteome</keyword>
<dbReference type="InterPro" id="IPR050156">
    <property type="entry name" value="TC-AMP_synthase_SUA5"/>
</dbReference>
<feature type="binding site" evidence="14">
    <location>
        <position position="148"/>
    </location>
    <ligand>
        <name>L-threonine</name>
        <dbReference type="ChEBI" id="CHEBI:57926"/>
    </ligand>
</feature>
<dbReference type="FunFam" id="3.90.870.10:FF:000009">
    <property type="entry name" value="Threonylcarbamoyl-AMP synthase, putative"/>
    <property type="match status" value="1"/>
</dbReference>
<keyword evidence="9 13" id="KW-0547">Nucleotide-binding</keyword>
<dbReference type="Pfam" id="PF03481">
    <property type="entry name" value="Sua5_C"/>
    <property type="match status" value="1"/>
</dbReference>
<evidence type="ECO:0000259" key="15">
    <source>
        <dbReference type="PROSITE" id="PS51163"/>
    </source>
</evidence>
<feature type="binding site" evidence="14">
    <location>
        <position position="69"/>
    </location>
    <ligand>
        <name>ATP</name>
        <dbReference type="ChEBI" id="CHEBI:30616"/>
    </ligand>
</feature>
<dbReference type="InterPro" id="IPR017945">
    <property type="entry name" value="DHBP_synth_RibB-like_a/b_dom"/>
</dbReference>
<protein>
    <recommendedName>
        <fullName evidence="4 13">Threonylcarbamoyl-AMP synthase</fullName>
        <shortName evidence="13">TC-AMP synthase</shortName>
        <ecNumber evidence="3 13">2.7.7.87</ecNumber>
    </recommendedName>
    <alternativeName>
        <fullName evidence="11 13">L-threonylcarbamoyladenylate synthase</fullName>
    </alternativeName>
</protein>
<comment type="function">
    <text evidence="13">Required for the formation of a threonylcarbamoyl group on adenosine at position 37 (t(6)A37) in tRNAs that read codons beginning with adenine.</text>
</comment>
<evidence type="ECO:0000256" key="9">
    <source>
        <dbReference type="ARBA" id="ARBA00022741"/>
    </source>
</evidence>
<dbReference type="GO" id="GO:0006450">
    <property type="term" value="P:regulation of translational fidelity"/>
    <property type="evidence" value="ECO:0007669"/>
    <property type="project" value="TreeGrafter"/>
</dbReference>
<feature type="binding site" evidence="14">
    <location>
        <position position="150"/>
    </location>
    <ligand>
        <name>ATP</name>
        <dbReference type="ChEBI" id="CHEBI:30616"/>
    </ligand>
</feature>
<dbReference type="SUPFAM" id="SSF55821">
    <property type="entry name" value="YrdC/RibB"/>
    <property type="match status" value="1"/>
</dbReference>
<dbReference type="GO" id="GO:0005737">
    <property type="term" value="C:cytoplasm"/>
    <property type="evidence" value="ECO:0007669"/>
    <property type="project" value="UniProtKB-SubCell"/>
</dbReference>
<feature type="binding site" evidence="14">
    <location>
        <position position="65"/>
    </location>
    <ligand>
        <name>ATP</name>
        <dbReference type="ChEBI" id="CHEBI:30616"/>
    </ligand>
</feature>
<evidence type="ECO:0000256" key="2">
    <source>
        <dbReference type="ARBA" id="ARBA00007663"/>
    </source>
</evidence>
<dbReference type="InterPro" id="IPR038385">
    <property type="entry name" value="Sua5/YwlC_C"/>
</dbReference>
<dbReference type="EC" id="2.7.7.87" evidence="3 13"/>
<dbReference type="EMBL" id="JACICD010000008">
    <property type="protein sequence ID" value="MBB3773169.1"/>
    <property type="molecule type" value="Genomic_DNA"/>
</dbReference>
<evidence type="ECO:0000256" key="10">
    <source>
        <dbReference type="ARBA" id="ARBA00022840"/>
    </source>
</evidence>
<dbReference type="InterPro" id="IPR005145">
    <property type="entry name" value="Sua5_C"/>
</dbReference>
<accession>A0A839ZEJ0</accession>
<dbReference type="PANTHER" id="PTHR17490">
    <property type="entry name" value="SUA5"/>
    <property type="match status" value="1"/>
</dbReference>
<evidence type="ECO:0000256" key="5">
    <source>
        <dbReference type="ARBA" id="ARBA00022490"/>
    </source>
</evidence>
<evidence type="ECO:0000313" key="16">
    <source>
        <dbReference type="EMBL" id="MBB3773169.1"/>
    </source>
</evidence>
<dbReference type="GO" id="GO:0000049">
    <property type="term" value="F:tRNA binding"/>
    <property type="evidence" value="ECO:0007669"/>
    <property type="project" value="TreeGrafter"/>
</dbReference>
<reference evidence="16 17" key="1">
    <citation type="submission" date="2020-08" db="EMBL/GenBank/DDBJ databases">
        <title>Genomic Encyclopedia of Type Strains, Phase IV (KMG-IV): sequencing the most valuable type-strain genomes for metagenomic binning, comparative biology and taxonomic classification.</title>
        <authorList>
            <person name="Goeker M."/>
        </authorList>
    </citation>
    <scope>NUCLEOTIDE SEQUENCE [LARGE SCALE GENOMIC DNA]</scope>
    <source>
        <strain evidence="16 17">DSM 5895</strain>
    </source>
</reference>
<evidence type="ECO:0000256" key="14">
    <source>
        <dbReference type="PIRSR" id="PIRSR004930-1"/>
    </source>
</evidence>
<comment type="similarity">
    <text evidence="2 13">Belongs to the SUA5 family.</text>
</comment>
<feature type="binding site" evidence="14">
    <location>
        <position position="74"/>
    </location>
    <ligand>
        <name>L-threonine</name>
        <dbReference type="ChEBI" id="CHEBI:57926"/>
    </ligand>
</feature>
<evidence type="ECO:0000256" key="1">
    <source>
        <dbReference type="ARBA" id="ARBA00004496"/>
    </source>
</evidence>
<evidence type="ECO:0000256" key="12">
    <source>
        <dbReference type="ARBA" id="ARBA00048366"/>
    </source>
</evidence>
<dbReference type="GO" id="GO:0061710">
    <property type="term" value="F:L-threonylcarbamoyladenylate synthase"/>
    <property type="evidence" value="ECO:0007669"/>
    <property type="project" value="UniProtKB-EC"/>
</dbReference>
<dbReference type="PANTHER" id="PTHR17490:SF16">
    <property type="entry name" value="THREONYLCARBAMOYL-AMP SYNTHASE"/>
    <property type="match status" value="1"/>
</dbReference>
<sequence>MMSAGGQATERATRRMAADAAGIDEAARVLVAGGLVALPTETVYGLACDATNPRAVASLYAAKGRPTFNPLIAHVPDLAAARRVGRLTAAAEVLAARFWPGPLTLVVPAIEHATSELARAGLSSVAIRVPAHPVAQAVLAAAGRPIAAPSANRSGHVSPTRAEHVLADLDGRIDLVLDAGPSRVGVESTILDCTGDRPVLLRPGGLPREAITAALGFAPASPAPRAPGEPAAEVAPLAPGMLASHYAPALPVRLDAREVRPGEALLTFAGTRPPGTERALAILDLSPAGDLVEAAANLFDHLRRLDRSGAQAIAVIALPHEGLGEAIADRLSRAAAPR</sequence>
<evidence type="ECO:0000256" key="6">
    <source>
        <dbReference type="ARBA" id="ARBA00022679"/>
    </source>
</evidence>
<dbReference type="Pfam" id="PF01300">
    <property type="entry name" value="Sua5_yciO_yrdC"/>
    <property type="match status" value="1"/>
</dbReference>
<dbReference type="GO" id="GO:0005524">
    <property type="term" value="F:ATP binding"/>
    <property type="evidence" value="ECO:0007669"/>
    <property type="project" value="UniProtKB-UniRule"/>
</dbReference>
<dbReference type="InterPro" id="IPR010923">
    <property type="entry name" value="T(6)A37_SUA5"/>
</dbReference>
<keyword evidence="7 13" id="KW-0819">tRNA processing</keyword>
<evidence type="ECO:0000256" key="13">
    <source>
        <dbReference type="PIRNR" id="PIRNR004930"/>
    </source>
</evidence>
<evidence type="ECO:0000256" key="4">
    <source>
        <dbReference type="ARBA" id="ARBA00015492"/>
    </source>
</evidence>
<dbReference type="AlphaFoldDB" id="A0A839ZEJ0"/>
<feature type="binding site" evidence="14">
    <location>
        <position position="246"/>
    </location>
    <ligand>
        <name>ATP</name>
        <dbReference type="ChEBI" id="CHEBI:30616"/>
    </ligand>
</feature>
<evidence type="ECO:0000256" key="3">
    <source>
        <dbReference type="ARBA" id="ARBA00012584"/>
    </source>
</evidence>
<name>A0A839ZEJ0_9HYPH</name>
<evidence type="ECO:0000256" key="7">
    <source>
        <dbReference type="ARBA" id="ARBA00022694"/>
    </source>
</evidence>
<dbReference type="PROSITE" id="PS51163">
    <property type="entry name" value="YRDC"/>
    <property type="match status" value="1"/>
</dbReference>
<comment type="caution">
    <text evidence="16">The sequence shown here is derived from an EMBL/GenBank/DDBJ whole genome shotgun (WGS) entry which is preliminary data.</text>
</comment>
<dbReference type="Proteomes" id="UP000533469">
    <property type="component" value="Unassembled WGS sequence"/>
</dbReference>
<dbReference type="GO" id="GO:0008033">
    <property type="term" value="P:tRNA processing"/>
    <property type="evidence" value="ECO:0007669"/>
    <property type="project" value="UniProtKB-KW"/>
</dbReference>
<dbReference type="InterPro" id="IPR006070">
    <property type="entry name" value="Sua5-like_dom"/>
</dbReference>
<keyword evidence="6 13" id="KW-0808">Transferase</keyword>
<comment type="subcellular location">
    <subcellularLocation>
        <location evidence="1 13">Cytoplasm</location>
    </subcellularLocation>
</comment>
<comment type="catalytic activity">
    <reaction evidence="12 13">
        <text>L-threonine + hydrogencarbonate + ATP = L-threonylcarbamoyladenylate + diphosphate + H2O</text>
        <dbReference type="Rhea" id="RHEA:36407"/>
        <dbReference type="ChEBI" id="CHEBI:15377"/>
        <dbReference type="ChEBI" id="CHEBI:17544"/>
        <dbReference type="ChEBI" id="CHEBI:30616"/>
        <dbReference type="ChEBI" id="CHEBI:33019"/>
        <dbReference type="ChEBI" id="CHEBI:57926"/>
        <dbReference type="ChEBI" id="CHEBI:73682"/>
        <dbReference type="EC" id="2.7.7.87"/>
    </reaction>
</comment>
<feature type="binding site" evidence="14">
    <location>
        <position position="158"/>
    </location>
    <ligand>
        <name>ATP</name>
        <dbReference type="ChEBI" id="CHEBI:30616"/>
    </ligand>
</feature>
<keyword evidence="8 13" id="KW-0548">Nucleotidyltransferase</keyword>
<gene>
    <name evidence="16" type="ORF">FHS55_003800</name>
</gene>
<dbReference type="NCBIfam" id="TIGR00057">
    <property type="entry name" value="L-threonylcarbamoyladenylate synthase"/>
    <property type="match status" value="1"/>
</dbReference>
<dbReference type="Gene3D" id="3.90.870.10">
    <property type="entry name" value="DHBP synthase"/>
    <property type="match status" value="1"/>
</dbReference>
<dbReference type="PIRSF" id="PIRSF004930">
    <property type="entry name" value="Tln_factor_SUA5"/>
    <property type="match status" value="1"/>
</dbReference>
<keyword evidence="10 13" id="KW-0067">ATP-binding</keyword>
<dbReference type="Gene3D" id="3.40.50.11030">
    <property type="entry name" value="Threonylcarbamoyl-AMP synthase, C-terminal domain"/>
    <property type="match status" value="1"/>
</dbReference>
<feature type="binding site" evidence="14">
    <location>
        <position position="188"/>
    </location>
    <ligand>
        <name>L-threonine</name>
        <dbReference type="ChEBI" id="CHEBI:57926"/>
    </ligand>
</feature>
<keyword evidence="5 13" id="KW-0963">Cytoplasm</keyword>
<evidence type="ECO:0000256" key="11">
    <source>
        <dbReference type="ARBA" id="ARBA00029774"/>
    </source>
</evidence>
<feature type="domain" description="YrdC-like" evidence="15">
    <location>
        <begin position="20"/>
        <end position="206"/>
    </location>
</feature>
<evidence type="ECO:0000313" key="17">
    <source>
        <dbReference type="Proteomes" id="UP000533469"/>
    </source>
</evidence>
<organism evidence="16 17">
    <name type="scientific">Ancylobacter tetraedralis</name>
    <dbReference type="NCBI Taxonomy" id="217068"/>
    <lineage>
        <taxon>Bacteria</taxon>
        <taxon>Pseudomonadati</taxon>
        <taxon>Pseudomonadota</taxon>
        <taxon>Alphaproteobacteria</taxon>
        <taxon>Hyphomicrobiales</taxon>
        <taxon>Xanthobacteraceae</taxon>
        <taxon>Ancylobacter</taxon>
    </lineage>
</organism>
<proteinExistence type="inferred from homology"/>